<dbReference type="InterPro" id="IPR044846">
    <property type="entry name" value="GH10"/>
</dbReference>
<name>A0ABY8BG90_9BURK</name>
<dbReference type="EC" id="3.2.1.8" evidence="9"/>
<feature type="signal peptide" evidence="10">
    <location>
        <begin position="1"/>
        <end position="25"/>
    </location>
</feature>
<dbReference type="InterPro" id="IPR001000">
    <property type="entry name" value="GH10_dom"/>
</dbReference>
<keyword evidence="7 9" id="KW-0326">Glycosidase</keyword>
<dbReference type="Proteomes" id="UP001216510">
    <property type="component" value="Chromosome"/>
</dbReference>
<comment type="catalytic activity">
    <reaction evidence="1 9">
        <text>Endohydrolysis of (1-&gt;4)-beta-D-xylosidic linkages in xylans.</text>
        <dbReference type="EC" id="3.2.1.8"/>
    </reaction>
</comment>
<evidence type="ECO:0000256" key="3">
    <source>
        <dbReference type="ARBA" id="ARBA00022651"/>
    </source>
</evidence>
<dbReference type="InterPro" id="IPR017853">
    <property type="entry name" value="GH"/>
</dbReference>
<keyword evidence="4 10" id="KW-0732">Signal</keyword>
<dbReference type="PROSITE" id="PS51760">
    <property type="entry name" value="GH10_2"/>
    <property type="match status" value="1"/>
</dbReference>
<dbReference type="PANTHER" id="PTHR31490">
    <property type="entry name" value="GLYCOSYL HYDROLASE"/>
    <property type="match status" value="1"/>
</dbReference>
<organism evidence="12 13">
    <name type="scientific">Pseudoduganella chitinolytica</name>
    <dbReference type="NCBI Taxonomy" id="34070"/>
    <lineage>
        <taxon>Bacteria</taxon>
        <taxon>Pseudomonadati</taxon>
        <taxon>Pseudomonadota</taxon>
        <taxon>Betaproteobacteria</taxon>
        <taxon>Burkholderiales</taxon>
        <taxon>Oxalobacteraceae</taxon>
        <taxon>Telluria group</taxon>
        <taxon>Pseudoduganella</taxon>
    </lineage>
</organism>
<evidence type="ECO:0000259" key="11">
    <source>
        <dbReference type="PROSITE" id="PS51760"/>
    </source>
</evidence>
<accession>A0ABY8BG90</accession>
<dbReference type="Gene3D" id="3.20.20.80">
    <property type="entry name" value="Glycosidases"/>
    <property type="match status" value="1"/>
</dbReference>
<evidence type="ECO:0000313" key="12">
    <source>
        <dbReference type="EMBL" id="WEF34932.1"/>
    </source>
</evidence>
<reference evidence="12 13" key="1">
    <citation type="submission" date="2023-02" db="EMBL/GenBank/DDBJ databases">
        <title>Gemone sequence of Telluria chitinolytica ACM 3522T.</title>
        <authorList>
            <person name="Frediansyah A."/>
            <person name="Miess H."/>
            <person name="Gross H."/>
        </authorList>
    </citation>
    <scope>NUCLEOTIDE SEQUENCE [LARGE SCALE GENOMIC DNA]</scope>
    <source>
        <strain evidence="12 13">ACM 3522</strain>
    </source>
</reference>
<keyword evidence="13" id="KW-1185">Reference proteome</keyword>
<dbReference type="SUPFAM" id="SSF51445">
    <property type="entry name" value="(Trans)glycosidases"/>
    <property type="match status" value="1"/>
</dbReference>
<evidence type="ECO:0000256" key="1">
    <source>
        <dbReference type="ARBA" id="ARBA00000681"/>
    </source>
</evidence>
<dbReference type="PRINTS" id="PR00134">
    <property type="entry name" value="GLHYDRLASE10"/>
</dbReference>
<feature type="chain" id="PRO_5046644414" description="Beta-xylanase" evidence="10">
    <location>
        <begin position="26"/>
        <end position="382"/>
    </location>
</feature>
<evidence type="ECO:0000313" key="13">
    <source>
        <dbReference type="Proteomes" id="UP001216510"/>
    </source>
</evidence>
<evidence type="ECO:0000256" key="4">
    <source>
        <dbReference type="ARBA" id="ARBA00022729"/>
    </source>
</evidence>
<keyword evidence="5 9" id="KW-0378">Hydrolase</keyword>
<evidence type="ECO:0000256" key="8">
    <source>
        <dbReference type="ARBA" id="ARBA00023326"/>
    </source>
</evidence>
<gene>
    <name evidence="12" type="ORF">PX653_09270</name>
</gene>
<comment type="similarity">
    <text evidence="2 9">Belongs to the glycosyl hydrolase 10 (cellulase F) family.</text>
</comment>
<dbReference type="Pfam" id="PF00331">
    <property type="entry name" value="Glyco_hydro_10"/>
    <property type="match status" value="1"/>
</dbReference>
<dbReference type="PANTHER" id="PTHR31490:SF88">
    <property type="entry name" value="BETA-XYLANASE"/>
    <property type="match status" value="1"/>
</dbReference>
<keyword evidence="8 9" id="KW-0624">Polysaccharide degradation</keyword>
<dbReference type="RefSeq" id="WP_277417603.1">
    <property type="nucleotide sequence ID" value="NZ_CP119083.1"/>
</dbReference>
<feature type="domain" description="GH10" evidence="11">
    <location>
        <begin position="30"/>
        <end position="374"/>
    </location>
</feature>
<evidence type="ECO:0000256" key="10">
    <source>
        <dbReference type="SAM" id="SignalP"/>
    </source>
</evidence>
<keyword evidence="6 9" id="KW-0119">Carbohydrate metabolism</keyword>
<keyword evidence="3" id="KW-0858">Xylan degradation</keyword>
<protein>
    <recommendedName>
        <fullName evidence="9">Beta-xylanase</fullName>
        <ecNumber evidence="9">3.2.1.8</ecNumber>
    </recommendedName>
</protein>
<evidence type="ECO:0000256" key="2">
    <source>
        <dbReference type="ARBA" id="ARBA00007495"/>
    </source>
</evidence>
<evidence type="ECO:0000256" key="7">
    <source>
        <dbReference type="ARBA" id="ARBA00023295"/>
    </source>
</evidence>
<proteinExistence type="inferred from homology"/>
<evidence type="ECO:0000256" key="6">
    <source>
        <dbReference type="ARBA" id="ARBA00023277"/>
    </source>
</evidence>
<dbReference type="SMART" id="SM00633">
    <property type="entry name" value="Glyco_10"/>
    <property type="match status" value="1"/>
</dbReference>
<evidence type="ECO:0000256" key="5">
    <source>
        <dbReference type="ARBA" id="ARBA00022801"/>
    </source>
</evidence>
<evidence type="ECO:0000256" key="9">
    <source>
        <dbReference type="RuleBase" id="RU361174"/>
    </source>
</evidence>
<dbReference type="EMBL" id="CP119083">
    <property type="protein sequence ID" value="WEF34932.1"/>
    <property type="molecule type" value="Genomic_DNA"/>
</dbReference>
<sequence>MTLNRRQALALFAAGLALPPGIAAAARPTSRPGPTLKEVAGRKGLRVGNAMGGGPDRFENPAYRALTARECHAVVCENATKWTALQPRPGVFDFKAADAIFAWARKEGLKRRGHTLVWQEDRWAPAWLVQYDFGAQPGREAERILSDHINTVTRHFGDDLYSWDVMNEAVDPATGGLRDSVLTRKLGGPLAQIDMCFRLAKANVPRAQLVYNDYMGPEVGATKHRAGVLRLLEALKARGTPVDALGMQSHVGPWSDLEAKGGKAPFREWRKFLDEVTGMGYQIVISEFDVSDRALPADVTSRDVGVAARAKDYLDVTLSYRQVTDFFMWGMADKANWLRQQKNMAMREHGMPSRTTAFDDDLSPKPLREALVAAFRAMPPRG</sequence>